<dbReference type="PRINTS" id="PR00344">
    <property type="entry name" value="BCTRLSENSOR"/>
</dbReference>
<evidence type="ECO:0000259" key="10">
    <source>
        <dbReference type="PROSITE" id="PS50109"/>
    </source>
</evidence>
<evidence type="ECO:0000256" key="3">
    <source>
        <dbReference type="ARBA" id="ARBA00021495"/>
    </source>
</evidence>
<dbReference type="EMBL" id="MDUX01000001">
    <property type="protein sequence ID" value="KAF7600809.1"/>
    <property type="molecule type" value="Genomic_DNA"/>
</dbReference>
<dbReference type="CDD" id="cd00088">
    <property type="entry name" value="HPT"/>
    <property type="match status" value="1"/>
</dbReference>
<dbReference type="Pfam" id="PF01627">
    <property type="entry name" value="Hpt"/>
    <property type="match status" value="1"/>
</dbReference>
<evidence type="ECO:0000256" key="2">
    <source>
        <dbReference type="ARBA" id="ARBA00012438"/>
    </source>
</evidence>
<evidence type="ECO:0000259" key="11">
    <source>
        <dbReference type="PROSITE" id="PS50894"/>
    </source>
</evidence>
<dbReference type="OrthoDB" id="9146932at2"/>
<accession>A0A272EYU8</accession>
<feature type="domain" description="Histidine kinase" evidence="10">
    <location>
        <begin position="322"/>
        <end position="554"/>
    </location>
</feature>
<dbReference type="PROSITE" id="PS50894">
    <property type="entry name" value="HPT"/>
    <property type="match status" value="1"/>
</dbReference>
<keyword evidence="7" id="KW-0902">Two-component regulatory system</keyword>
<dbReference type="Proteomes" id="UP000216107">
    <property type="component" value="Unassembled WGS sequence"/>
</dbReference>
<comment type="caution">
    <text evidence="13">The sequence shown here is derived from an EMBL/GenBank/DDBJ whole genome shotgun (WGS) entry which is preliminary data.</text>
</comment>
<dbReference type="InterPro" id="IPR036890">
    <property type="entry name" value="HATPase_C_sf"/>
</dbReference>
<keyword evidence="6" id="KW-0418">Kinase</keyword>
<evidence type="ECO:0000256" key="7">
    <source>
        <dbReference type="ARBA" id="ARBA00023012"/>
    </source>
</evidence>
<evidence type="ECO:0000313" key="12">
    <source>
        <dbReference type="EMBL" id="KAF7600809.1"/>
    </source>
</evidence>
<keyword evidence="15" id="KW-1185">Reference proteome</keyword>
<evidence type="ECO:0000313" key="13">
    <source>
        <dbReference type="EMBL" id="PAS95308.1"/>
    </source>
</evidence>
<dbReference type="EC" id="2.7.13.3" evidence="2"/>
<dbReference type="RefSeq" id="WP_095522918.1">
    <property type="nucleotide sequence ID" value="NZ_MDUX01000001.1"/>
</dbReference>
<dbReference type="InterPro" id="IPR036641">
    <property type="entry name" value="HPT_dom_sf"/>
</dbReference>
<name>A0A272EYU8_9RHOO</name>
<dbReference type="SMART" id="SM00387">
    <property type="entry name" value="HATPase_c"/>
    <property type="match status" value="1"/>
</dbReference>
<dbReference type="SUPFAM" id="SSF47226">
    <property type="entry name" value="Histidine-containing phosphotransfer domain, HPT domain"/>
    <property type="match status" value="1"/>
</dbReference>
<gene>
    <name evidence="12" type="ORF">BGI27_00195</name>
    <name evidence="13" type="ORF">CGU29_00230</name>
</gene>
<dbReference type="SUPFAM" id="SSF55874">
    <property type="entry name" value="ATPase domain of HSP90 chaperone/DNA topoisomerase II/histidine kinase"/>
    <property type="match status" value="1"/>
</dbReference>
<dbReference type="Pfam" id="PF02518">
    <property type="entry name" value="HATPase_c"/>
    <property type="match status" value="1"/>
</dbReference>
<dbReference type="PANTHER" id="PTHR43395:SF10">
    <property type="entry name" value="CHEMOTAXIS PROTEIN CHEA"/>
    <property type="match status" value="1"/>
</dbReference>
<evidence type="ECO:0000313" key="15">
    <source>
        <dbReference type="Proteomes" id="UP000623509"/>
    </source>
</evidence>
<evidence type="ECO:0000256" key="9">
    <source>
        <dbReference type="PROSITE-ProRule" id="PRU00110"/>
    </source>
</evidence>
<dbReference type="SMART" id="SM00073">
    <property type="entry name" value="HPT"/>
    <property type="match status" value="1"/>
</dbReference>
<organism evidence="13 14">
    <name type="scientific">Candidatus Dactylopiibacterium carminicum</name>
    <dbReference type="NCBI Taxonomy" id="857335"/>
    <lineage>
        <taxon>Bacteria</taxon>
        <taxon>Pseudomonadati</taxon>
        <taxon>Pseudomonadota</taxon>
        <taxon>Betaproteobacteria</taxon>
        <taxon>Rhodocyclales</taxon>
        <taxon>Rhodocyclaceae</taxon>
        <taxon>Candidatus Dactylopiibacterium</taxon>
    </lineage>
</organism>
<dbReference type="GO" id="GO:0000155">
    <property type="term" value="F:phosphorelay sensor kinase activity"/>
    <property type="evidence" value="ECO:0007669"/>
    <property type="project" value="UniProtKB-ARBA"/>
</dbReference>
<dbReference type="InterPro" id="IPR008207">
    <property type="entry name" value="Sig_transdc_His_kin_Hpt_dom"/>
</dbReference>
<evidence type="ECO:0000313" key="14">
    <source>
        <dbReference type="Proteomes" id="UP000216107"/>
    </source>
</evidence>
<dbReference type="InterPro" id="IPR003594">
    <property type="entry name" value="HATPase_dom"/>
</dbReference>
<dbReference type="Proteomes" id="UP000623509">
    <property type="component" value="Unassembled WGS sequence"/>
</dbReference>
<dbReference type="InterPro" id="IPR051315">
    <property type="entry name" value="Bact_Chemotaxis_CheA"/>
</dbReference>
<evidence type="ECO:0000256" key="4">
    <source>
        <dbReference type="ARBA" id="ARBA00022553"/>
    </source>
</evidence>
<evidence type="ECO:0000256" key="1">
    <source>
        <dbReference type="ARBA" id="ARBA00000085"/>
    </source>
</evidence>
<evidence type="ECO:0000256" key="5">
    <source>
        <dbReference type="ARBA" id="ARBA00022679"/>
    </source>
</evidence>
<dbReference type="InterPro" id="IPR005467">
    <property type="entry name" value="His_kinase_dom"/>
</dbReference>
<evidence type="ECO:0000256" key="6">
    <source>
        <dbReference type="ARBA" id="ARBA00022777"/>
    </source>
</evidence>
<comment type="function">
    <text evidence="8">Involved in the transmission of sensory signals from the chemoreceptors to the flagellar motors. CheA is autophosphorylated; it can transfer its phosphate group to either CheB or CheY.</text>
</comment>
<dbReference type="PANTHER" id="PTHR43395">
    <property type="entry name" value="SENSOR HISTIDINE KINASE CHEA"/>
    <property type="match status" value="1"/>
</dbReference>
<keyword evidence="4 9" id="KW-0597">Phosphoprotein</keyword>
<dbReference type="AlphaFoldDB" id="A0A272EYU8"/>
<proteinExistence type="predicted"/>
<reference evidence="12 15" key="1">
    <citation type="submission" date="2016-08" db="EMBL/GenBank/DDBJ databases">
        <title>Candidatus Dactylopiibacterium carminicum genome sequence.</title>
        <authorList>
            <person name="Ramirez-Puebla S.T."/>
            <person name="Ormeno-Orrillo E."/>
            <person name="Vera-Ponce De Leon A."/>
            <person name="Luis L."/>
            <person name="Sanchez-Flores A."/>
            <person name="Monica R."/>
            <person name="Martinez-Romero E."/>
        </authorList>
    </citation>
    <scope>NUCLEOTIDE SEQUENCE [LARGE SCALE GENOMIC DNA]</scope>
    <source>
        <strain evidence="12">END1</strain>
    </source>
</reference>
<evidence type="ECO:0000256" key="8">
    <source>
        <dbReference type="ARBA" id="ARBA00035100"/>
    </source>
</evidence>
<reference evidence="13 14" key="2">
    <citation type="submission" date="2017-07" db="EMBL/GenBank/DDBJ databases">
        <title>Candidatus Dactylopiibacterium carminicum, a nitrogen-fixing symbiont of the cochineal insect Dactylopius coccus and Dactylopius opuntiae (Hemiptera: Coccoidea: Dactylopiidae).</title>
        <authorList>
            <person name="Vera A."/>
        </authorList>
    </citation>
    <scope>NUCLEOTIDE SEQUENCE [LARGE SCALE GENOMIC DNA]</scope>
    <source>
        <strain evidence="13 14">NFDCM</strain>
    </source>
</reference>
<sequence>MNPGESAQLEWLPLFVAESKLLLDSLEARLLELEHQPQTRETLDAIFRAAHSLKGNATVARQIEIEWLVHVMESVLTRLRNGELRVDGGLVSALLACCDHLRFLVNQAHQPDTGSPIFANADRTQLIGLLVPYLDVPPDPAPLPATGAGQCWQIRVSFGSDALRRGLDPLNFLHHLETLGRICTLRTCTERLPEEDFDPESCYLGFEILLDSKADKQALEDAFAFASEVCELSILPPAQLTGRYRERLESLPDDDLQTGEMLVRVGAITPAELAASLRRQRAGATVPLGGLLVAEGYINADVVEAALARQAQARQIRSRNFELLHLPRSRIESLQQTLTALRTGLAEAVPDLAQLRAMADVLQEQARALQETRYSEHLHRLHRIVRDASYALGKQTELLVTGADIFLDNVLAEALDEMLLHLLRNAVDHGIEPPAVRQALGKPTTGTISITLLRRQDSFQVSVRDDGTGIDRHHLLDRALALGYPTGQAGSEEDLLQLVFSPGFSTAAGPGAYSGRGVGLDLVRERIRALGGDIQLSSRTGKGCLFKLTFPVACP</sequence>
<protein>
    <recommendedName>
        <fullName evidence="3">Chemotaxis protein CheA</fullName>
        <ecNumber evidence="2">2.7.13.3</ecNumber>
    </recommendedName>
</protein>
<dbReference type="FunFam" id="3.30.565.10:FF:000016">
    <property type="entry name" value="Chemotaxis protein CheA, putative"/>
    <property type="match status" value="1"/>
</dbReference>
<dbReference type="Gene3D" id="3.30.565.10">
    <property type="entry name" value="Histidine kinase-like ATPase, C-terminal domain"/>
    <property type="match status" value="1"/>
</dbReference>
<feature type="domain" description="HPt" evidence="11">
    <location>
        <begin position="4"/>
        <end position="108"/>
    </location>
</feature>
<dbReference type="Gene3D" id="1.20.120.160">
    <property type="entry name" value="HPT domain"/>
    <property type="match status" value="1"/>
</dbReference>
<dbReference type="PROSITE" id="PS50109">
    <property type="entry name" value="HIS_KIN"/>
    <property type="match status" value="1"/>
</dbReference>
<keyword evidence="5" id="KW-0808">Transferase</keyword>
<dbReference type="InterPro" id="IPR004358">
    <property type="entry name" value="Sig_transdc_His_kin-like_C"/>
</dbReference>
<dbReference type="SUPFAM" id="SSF160246">
    <property type="entry name" value="EspE N-terminal domain-like"/>
    <property type="match status" value="1"/>
</dbReference>
<comment type="catalytic activity">
    <reaction evidence="1">
        <text>ATP + protein L-histidine = ADP + protein N-phospho-L-histidine.</text>
        <dbReference type="EC" id="2.7.13.3"/>
    </reaction>
</comment>
<feature type="modified residue" description="Phosphohistidine" evidence="9">
    <location>
        <position position="51"/>
    </location>
</feature>
<dbReference type="EMBL" id="NMRN01000001">
    <property type="protein sequence ID" value="PAS95308.1"/>
    <property type="molecule type" value="Genomic_DNA"/>
</dbReference>
<dbReference type="InterPro" id="IPR037257">
    <property type="entry name" value="T2SS_E_N_sf"/>
</dbReference>